<dbReference type="Pfam" id="PF05699">
    <property type="entry name" value="Dimer_Tnp_hAT"/>
    <property type="match status" value="1"/>
</dbReference>
<dbReference type="Proteomes" id="UP000593570">
    <property type="component" value="Unassembled WGS sequence"/>
</dbReference>
<evidence type="ECO:0000259" key="7">
    <source>
        <dbReference type="Pfam" id="PF05699"/>
    </source>
</evidence>
<evidence type="ECO:0000256" key="2">
    <source>
        <dbReference type="ARBA" id="ARBA00022723"/>
    </source>
</evidence>
<reference evidence="8 9" key="1">
    <citation type="journal article" date="2020" name="bioRxiv">
        <title>A chromosome-scale genome assembly for the Fusarium oxysporum strain Fo5176 to establish a model Arabidopsis-fungal pathosystem.</title>
        <authorList>
            <person name="Fokkens L."/>
            <person name="Guo L."/>
            <person name="Dora S."/>
            <person name="Wang B."/>
            <person name="Ye K."/>
            <person name="Sanchez-Rodriguez C."/>
            <person name="Croll D."/>
        </authorList>
    </citation>
    <scope>NUCLEOTIDE SEQUENCE [LARGE SCALE GENOMIC DNA]</scope>
    <source>
        <strain evidence="8 9">Fo5176</strain>
    </source>
</reference>
<organism evidence="8 9">
    <name type="scientific">Fusarium oxysporum f. sp. conglutinans</name>
    <dbReference type="NCBI Taxonomy" id="100902"/>
    <lineage>
        <taxon>Eukaryota</taxon>
        <taxon>Fungi</taxon>
        <taxon>Dikarya</taxon>
        <taxon>Ascomycota</taxon>
        <taxon>Pezizomycotina</taxon>
        <taxon>Sordariomycetes</taxon>
        <taxon>Hypocreomycetidae</taxon>
        <taxon>Hypocreales</taxon>
        <taxon>Nectriaceae</taxon>
        <taxon>Fusarium</taxon>
        <taxon>Fusarium oxysporum species complex</taxon>
    </lineage>
</organism>
<keyword evidence="5" id="KW-0539">Nucleus</keyword>
<dbReference type="PANTHER" id="PTHR46481:SF10">
    <property type="entry name" value="ZINC FINGER BED DOMAIN-CONTAINING PROTEIN 39"/>
    <property type="match status" value="1"/>
</dbReference>
<evidence type="ECO:0000256" key="1">
    <source>
        <dbReference type="ARBA" id="ARBA00004123"/>
    </source>
</evidence>
<dbReference type="AlphaFoldDB" id="A0A8H6GFN5"/>
<dbReference type="GO" id="GO:0008270">
    <property type="term" value="F:zinc ion binding"/>
    <property type="evidence" value="ECO:0007669"/>
    <property type="project" value="UniProtKB-KW"/>
</dbReference>
<gene>
    <name evidence="8" type="ORF">HZS61_003030</name>
</gene>
<keyword evidence="3" id="KW-0863">Zinc-finger</keyword>
<dbReference type="GO" id="GO:0005634">
    <property type="term" value="C:nucleus"/>
    <property type="evidence" value="ECO:0007669"/>
    <property type="project" value="UniProtKB-SubCell"/>
</dbReference>
<feature type="domain" description="HAT C-terminal dimerisation" evidence="7">
    <location>
        <begin position="580"/>
        <end position="655"/>
    </location>
</feature>
<dbReference type="SUPFAM" id="SSF53098">
    <property type="entry name" value="Ribonuclease H-like"/>
    <property type="match status" value="2"/>
</dbReference>
<evidence type="ECO:0000313" key="8">
    <source>
        <dbReference type="EMBL" id="KAF6517469.1"/>
    </source>
</evidence>
<evidence type="ECO:0000313" key="9">
    <source>
        <dbReference type="Proteomes" id="UP000593570"/>
    </source>
</evidence>
<keyword evidence="4" id="KW-0862">Zinc</keyword>
<feature type="region of interest" description="Disordered" evidence="6">
    <location>
        <begin position="892"/>
        <end position="918"/>
    </location>
</feature>
<sequence length="918" mass="107043">MSVGIRLRHREGLGAAMGLQINAERHLWDHHKIHDPSGKRSAPASRKKPSTGYQTITKAFNLDLNAPREQAIANRLIKSFDRNVFQRLVAEWIVESNLSFREPENKRLRAIFEYLNPFVVSTDAHVGHDTVRKRAVAEFEKHKGKVIEVLRNAPGLIHISFDGWRSRNKHALNGVACFFRNEDGKARKLILGVSELTVRHFGANIGHEIIEILESYEISEEKIGYFTLDNAQDNDTAIDTIGERFKFHGKERRGRCFGHVINLVVKAIVFGKDADAFESRLGHGDLLATAEHELWRKRGPAGKLHNLVVVIHRSDLLTTLLQSIQRLEFDASEDPRVRIRKPLNVVVDNETRWLSQLYMIRRALKLRPYLETLVLKHKQEWEKDNTSKRSKRLKASAIMPAICRDENKLGDKDWAVLEAFGDILQSFEDAVKALEGDGIQRKRKQGYFESYGNVWDVIVGYEFLLAELEKAKAMVNQYPEPEHFKVNINLGWKKLDEYYNKLDEIPIYYTSLALHPAYRWGYFETVWSGRPAWISKAKDVCQRTQYYSPFERYKDEARIRPCEEMDSDNAEDEYARWQKDVLPTDNQIRDPLEYWHAQRFKYPRLSRMAVDFMTVQPMSAECERLFSAAGRMVTPLRNQLEASTIAICQVLRSWLQAGIVEEVDPMLLDKVDDTMGEDSVEEKSNDEDGYQLFEEERAAIDLELMQDNETRWNSTFLMVQRAIRKREHIDHFIAYLETKTSEPRQRVPVQDQLSPQDWLLLAEIQSLLKPLHEITMRVTATKRSSTQRIEQGRGREKHLPQHAREEYTDVVLQDENLDDDHRRCVQISIKNCWSKLDEYYSLLGQSPLYPAAVILHPRWNVSWLEAKWTSDEQLVWLRDAKNSVREFFEQHYPREEQPETSRTVTGKTMRQDEPSQFD</sequence>
<comment type="subcellular location">
    <subcellularLocation>
        <location evidence="1">Nucleus</location>
    </subcellularLocation>
</comment>
<evidence type="ECO:0000256" key="3">
    <source>
        <dbReference type="ARBA" id="ARBA00022771"/>
    </source>
</evidence>
<dbReference type="InterPro" id="IPR012337">
    <property type="entry name" value="RNaseH-like_sf"/>
</dbReference>
<evidence type="ECO:0000256" key="4">
    <source>
        <dbReference type="ARBA" id="ARBA00022833"/>
    </source>
</evidence>
<dbReference type="InterPro" id="IPR008906">
    <property type="entry name" value="HATC_C_dom"/>
</dbReference>
<name>A0A8H6GFN5_FUSOX</name>
<dbReference type="InterPro" id="IPR052035">
    <property type="entry name" value="ZnF_BED_domain_contain"/>
</dbReference>
<dbReference type="EMBL" id="JACDXP010000011">
    <property type="protein sequence ID" value="KAF6517469.1"/>
    <property type="molecule type" value="Genomic_DNA"/>
</dbReference>
<dbReference type="PANTHER" id="PTHR46481">
    <property type="entry name" value="ZINC FINGER BED DOMAIN-CONTAINING PROTEIN 4"/>
    <property type="match status" value="1"/>
</dbReference>
<keyword evidence="2" id="KW-0479">Metal-binding</keyword>
<dbReference type="GO" id="GO:0046983">
    <property type="term" value="F:protein dimerization activity"/>
    <property type="evidence" value="ECO:0007669"/>
    <property type="project" value="InterPro"/>
</dbReference>
<comment type="caution">
    <text evidence="8">The sequence shown here is derived from an EMBL/GenBank/DDBJ whole genome shotgun (WGS) entry which is preliminary data.</text>
</comment>
<proteinExistence type="predicted"/>
<evidence type="ECO:0000256" key="6">
    <source>
        <dbReference type="SAM" id="MobiDB-lite"/>
    </source>
</evidence>
<evidence type="ECO:0000256" key="5">
    <source>
        <dbReference type="ARBA" id="ARBA00023242"/>
    </source>
</evidence>
<accession>A0A8H6GFN5</accession>
<feature type="compositionally biased region" description="Basic and acidic residues" evidence="6">
    <location>
        <begin position="909"/>
        <end position="918"/>
    </location>
</feature>
<protein>
    <recommendedName>
        <fullName evidence="7">HAT C-terminal dimerisation domain-containing protein</fullName>
    </recommendedName>
</protein>